<protein>
    <submittedName>
        <fullName evidence="4">Hydroxypyruvate reductase</fullName>
    </submittedName>
</protein>
<dbReference type="PANTHER" id="PTHR12227">
    <property type="entry name" value="GLYCERATE KINASE"/>
    <property type="match status" value="1"/>
</dbReference>
<name>A0A162JWL4_9PROT</name>
<comment type="caution">
    <text evidence="4">The sequence shown here is derived from an EMBL/GenBank/DDBJ whole genome shotgun (WGS) entry which is preliminary data.</text>
</comment>
<dbReference type="InterPro" id="IPR038614">
    <property type="entry name" value="GK_N_sf"/>
</dbReference>
<accession>A0A162JWL4</accession>
<organism evidence="4 5">
    <name type="scientific">Tistrella mobilis</name>
    <dbReference type="NCBI Taxonomy" id="171437"/>
    <lineage>
        <taxon>Bacteria</taxon>
        <taxon>Pseudomonadati</taxon>
        <taxon>Pseudomonadota</taxon>
        <taxon>Alphaproteobacteria</taxon>
        <taxon>Geminicoccales</taxon>
        <taxon>Geminicoccaceae</taxon>
        <taxon>Tistrella</taxon>
    </lineage>
</organism>
<dbReference type="Pfam" id="PF05161">
    <property type="entry name" value="MOFRL"/>
    <property type="match status" value="1"/>
</dbReference>
<evidence type="ECO:0000256" key="1">
    <source>
        <dbReference type="SAM" id="MobiDB-lite"/>
    </source>
</evidence>
<proteinExistence type="predicted"/>
<dbReference type="OrthoDB" id="9766552at2"/>
<sequence length="434" mass="43564">MTGGTDPRRAIFDAAVAACDPGLVLPAHLPDAPPRGRVVLLACGKAGAAMIAAAARRYRAAGLPPDRLQGLAVVRHGYGPRDGDDLPAGVEVVEAGHPVPDAAGLSATRRVLAMAAAAGPEDLVLALISGGGSANWVSPAPGIDLAEKQALTRALLRSGADIHEVNAVRRHLSAIKGGRLAGLIRGRLESFAISDVPGDAPAAIASGPTVADPTTLADASAVLERYSIAHSPAVTQRLQDPAAETPKPGDPAVDRHSFTLIARPADALAAAAETAAAAGYRPVLLGSDLAGEARDEGMRQASLALAAQAEGHRVALISGGELTVTLRGDGRGGPNQEFALALAIALDGAPGIRALAADTDGTDGGAGAASDPAGALVDPDTLARARAAGTDARAALLRNDSTGFFRAAGGLFHPGPTRTNVNDLRVILIDPLPG</sequence>
<dbReference type="Gene3D" id="3.40.1480.10">
    <property type="entry name" value="MOFRL domain"/>
    <property type="match status" value="1"/>
</dbReference>
<dbReference type="InterPro" id="IPR037035">
    <property type="entry name" value="GK-like_C_sf"/>
</dbReference>
<dbReference type="InterPro" id="IPR039760">
    <property type="entry name" value="MOFRL_protein"/>
</dbReference>
<reference evidence="4 5" key="1">
    <citation type="submission" date="2015-12" db="EMBL/GenBank/DDBJ databases">
        <title>Genome sequence of Tistrella mobilis MCCC 1A02139.</title>
        <authorList>
            <person name="Lu L."/>
            <person name="Lai Q."/>
            <person name="Shao Z."/>
            <person name="Qian P."/>
        </authorList>
    </citation>
    <scope>NUCLEOTIDE SEQUENCE [LARGE SCALE GENOMIC DNA]</scope>
    <source>
        <strain evidence="4 5">MCCC 1A02139</strain>
    </source>
</reference>
<gene>
    <name evidence="4" type="ORF">AUP44_15050</name>
</gene>
<dbReference type="RefSeq" id="WP_062769176.1">
    <property type="nucleotide sequence ID" value="NZ_CP121045.1"/>
</dbReference>
<dbReference type="Gene3D" id="3.40.50.10180">
    <property type="entry name" value="Glycerate kinase, MOFRL-like N-terminal domain"/>
    <property type="match status" value="1"/>
</dbReference>
<dbReference type="GO" id="GO:0005737">
    <property type="term" value="C:cytoplasm"/>
    <property type="evidence" value="ECO:0007669"/>
    <property type="project" value="TreeGrafter"/>
</dbReference>
<dbReference type="InterPro" id="IPR025286">
    <property type="entry name" value="MOFRL_assoc_dom"/>
</dbReference>
<evidence type="ECO:0000259" key="3">
    <source>
        <dbReference type="Pfam" id="PF13660"/>
    </source>
</evidence>
<evidence type="ECO:0000313" key="5">
    <source>
        <dbReference type="Proteomes" id="UP000075787"/>
    </source>
</evidence>
<feature type="domain" description="MOFRL" evidence="2">
    <location>
        <begin position="314"/>
        <end position="423"/>
    </location>
</feature>
<dbReference type="Proteomes" id="UP000075787">
    <property type="component" value="Unassembled WGS sequence"/>
</dbReference>
<dbReference type="Pfam" id="PF13660">
    <property type="entry name" value="DUF4147"/>
    <property type="match status" value="1"/>
</dbReference>
<dbReference type="AlphaFoldDB" id="A0A162JWL4"/>
<feature type="domain" description="MOFRL-associated" evidence="3">
    <location>
        <begin position="9"/>
        <end position="238"/>
    </location>
</feature>
<dbReference type="PANTHER" id="PTHR12227:SF0">
    <property type="entry name" value="GLYCERATE KINASE"/>
    <property type="match status" value="1"/>
</dbReference>
<dbReference type="GeneID" id="97240864"/>
<dbReference type="GO" id="GO:0008887">
    <property type="term" value="F:glycerate kinase activity"/>
    <property type="evidence" value="ECO:0007669"/>
    <property type="project" value="InterPro"/>
</dbReference>
<feature type="region of interest" description="Disordered" evidence="1">
    <location>
        <begin position="234"/>
        <end position="254"/>
    </location>
</feature>
<dbReference type="InterPro" id="IPR007835">
    <property type="entry name" value="MOFRL"/>
</dbReference>
<dbReference type="EMBL" id="LPZR01000211">
    <property type="protein sequence ID" value="KYO50011.1"/>
    <property type="molecule type" value="Genomic_DNA"/>
</dbReference>
<evidence type="ECO:0000259" key="2">
    <source>
        <dbReference type="Pfam" id="PF05161"/>
    </source>
</evidence>
<evidence type="ECO:0000313" key="4">
    <source>
        <dbReference type="EMBL" id="KYO50011.1"/>
    </source>
</evidence>
<keyword evidence="4" id="KW-0670">Pyruvate</keyword>
<dbReference type="SUPFAM" id="SSF82544">
    <property type="entry name" value="GckA/TtuD-like"/>
    <property type="match status" value="1"/>
</dbReference>